<dbReference type="Gene3D" id="3.40.50.2000">
    <property type="entry name" value="Glycogen Phosphorylase B"/>
    <property type="match status" value="1"/>
</dbReference>
<dbReference type="InterPro" id="IPR050519">
    <property type="entry name" value="Glycosyltransf_28_UgtP"/>
</dbReference>
<dbReference type="GO" id="GO:0016020">
    <property type="term" value="C:membrane"/>
    <property type="evidence" value="ECO:0007669"/>
    <property type="project" value="UniProtKB-SubCell"/>
</dbReference>
<evidence type="ECO:0000256" key="3">
    <source>
        <dbReference type="ARBA" id="ARBA00022676"/>
    </source>
</evidence>
<dbReference type="Proteomes" id="UP000570361">
    <property type="component" value="Unassembled WGS sequence"/>
</dbReference>
<comment type="caution">
    <text evidence="7">The sequence shown here is derived from an EMBL/GenBank/DDBJ whole genome shotgun (WGS) entry which is preliminary data.</text>
</comment>
<dbReference type="EC" id="2.4.1.315" evidence="7"/>
<keyword evidence="4 7" id="KW-0808">Transferase</keyword>
<comment type="similarity">
    <text evidence="2">Belongs to the glycosyltransferase 28 family.</text>
</comment>
<dbReference type="GO" id="GO:0016758">
    <property type="term" value="F:hexosyltransferase activity"/>
    <property type="evidence" value="ECO:0007669"/>
    <property type="project" value="InterPro"/>
</dbReference>
<name>A0A7W5B2W7_9BACL</name>
<sequence>MDFRQVRKPKVLVLYASFGDGHWQAARALTASLREQGIEQILLVDLLAEAHPWLNTMTKSIYAKSFTLLPGLYGWIYNTTRHMQHDSLFANWLHSFGRAKLARLLQQEKPDAVFHTFPLLAMPALKRKIGLSIPTYTVVTDFDLHGRWVHPDIDRYYVPTADMRSELIAHGIAPARICVSGIPLRQGFGAVTVTPALRAQYGFAPGTPIVLIMAGAQGMMSDSAELCAYLLMQPNVQIAFVCGRSAQLEVELRERFSVHPEAARLKIFGYVEQVHELMALSACLVTKPGGVTLAEGLMCGLPLFTHRPVPGQERNNAEYLQRKGAAVMTHTAPELADEIMKLIRDPLRLKTRKQAVVLLQHRHAAKTIALDFLAGLHIMERAASTWHTSRL</sequence>
<dbReference type="GO" id="GO:0009247">
    <property type="term" value="P:glycolipid biosynthetic process"/>
    <property type="evidence" value="ECO:0007669"/>
    <property type="project" value="InterPro"/>
</dbReference>
<proteinExistence type="inferred from homology"/>
<evidence type="ECO:0000256" key="2">
    <source>
        <dbReference type="ARBA" id="ARBA00006962"/>
    </source>
</evidence>
<dbReference type="RefSeq" id="WP_183602781.1">
    <property type="nucleotide sequence ID" value="NZ_JACHXK010000013.1"/>
</dbReference>
<evidence type="ECO:0000256" key="1">
    <source>
        <dbReference type="ARBA" id="ARBA00004370"/>
    </source>
</evidence>
<accession>A0A7W5B2W7</accession>
<dbReference type="PANTHER" id="PTHR43025">
    <property type="entry name" value="MONOGALACTOSYLDIACYLGLYCEROL SYNTHASE"/>
    <property type="match status" value="1"/>
</dbReference>
<evidence type="ECO:0000256" key="4">
    <source>
        <dbReference type="ARBA" id="ARBA00022679"/>
    </source>
</evidence>
<keyword evidence="8" id="KW-1185">Reference proteome</keyword>
<dbReference type="SUPFAM" id="SSF53756">
    <property type="entry name" value="UDP-Glycosyltransferase/glycogen phosphorylase"/>
    <property type="match status" value="1"/>
</dbReference>
<evidence type="ECO:0000259" key="6">
    <source>
        <dbReference type="Pfam" id="PF06925"/>
    </source>
</evidence>
<evidence type="ECO:0000313" key="8">
    <source>
        <dbReference type="Proteomes" id="UP000570361"/>
    </source>
</evidence>
<dbReference type="Pfam" id="PF04101">
    <property type="entry name" value="Glyco_tran_28_C"/>
    <property type="match status" value="1"/>
</dbReference>
<feature type="domain" description="Diacylglycerol glucosyltransferase N-terminal" evidence="6">
    <location>
        <begin position="22"/>
        <end position="183"/>
    </location>
</feature>
<comment type="subcellular location">
    <subcellularLocation>
        <location evidence="1">Membrane</location>
    </subcellularLocation>
</comment>
<dbReference type="AlphaFoldDB" id="A0A7W5B2W7"/>
<dbReference type="EMBL" id="JACHXK010000013">
    <property type="protein sequence ID" value="MBB3112671.1"/>
    <property type="molecule type" value="Genomic_DNA"/>
</dbReference>
<dbReference type="InterPro" id="IPR009695">
    <property type="entry name" value="Diacylglyc_glucosyltr_N"/>
</dbReference>
<dbReference type="Pfam" id="PF06925">
    <property type="entry name" value="MGDG_synth"/>
    <property type="match status" value="1"/>
</dbReference>
<evidence type="ECO:0000259" key="5">
    <source>
        <dbReference type="Pfam" id="PF04101"/>
    </source>
</evidence>
<feature type="domain" description="Glycosyl transferase family 28 C-terminal" evidence="5">
    <location>
        <begin position="210"/>
        <end position="367"/>
    </location>
</feature>
<evidence type="ECO:0000313" key="7">
    <source>
        <dbReference type="EMBL" id="MBB3112671.1"/>
    </source>
</evidence>
<reference evidence="7 8" key="1">
    <citation type="submission" date="2020-08" db="EMBL/GenBank/DDBJ databases">
        <title>Genomic Encyclopedia of Type Strains, Phase III (KMG-III): the genomes of soil and plant-associated and newly described type strains.</title>
        <authorList>
            <person name="Whitman W."/>
        </authorList>
    </citation>
    <scope>NUCLEOTIDE SEQUENCE [LARGE SCALE GENOMIC DNA]</scope>
    <source>
        <strain evidence="7 8">CECT 5862</strain>
    </source>
</reference>
<keyword evidence="3 7" id="KW-0328">Glycosyltransferase</keyword>
<dbReference type="PANTHER" id="PTHR43025:SF3">
    <property type="entry name" value="MONOGALACTOSYLDIACYLGLYCEROL SYNTHASE 1, CHLOROPLASTIC"/>
    <property type="match status" value="1"/>
</dbReference>
<dbReference type="InterPro" id="IPR007235">
    <property type="entry name" value="Glyco_trans_28_C"/>
</dbReference>
<gene>
    <name evidence="7" type="ORF">FHS18_004772</name>
</gene>
<protein>
    <submittedName>
        <fullName evidence="7">Processive 1,2-diacylglycerol beta-glucosyltransferase</fullName>
        <ecNumber evidence="7">2.4.1.315</ecNumber>
    </submittedName>
</protein>
<organism evidence="7 8">
    <name type="scientific">Paenibacillus phyllosphaerae</name>
    <dbReference type="NCBI Taxonomy" id="274593"/>
    <lineage>
        <taxon>Bacteria</taxon>
        <taxon>Bacillati</taxon>
        <taxon>Bacillota</taxon>
        <taxon>Bacilli</taxon>
        <taxon>Bacillales</taxon>
        <taxon>Paenibacillaceae</taxon>
        <taxon>Paenibacillus</taxon>
    </lineage>
</organism>